<reference evidence="3" key="1">
    <citation type="journal article" date="2018" name="Nat. Microbiol.">
        <title>Leveraging single-cell genomics to expand the fungal tree of life.</title>
        <authorList>
            <person name="Ahrendt S.R."/>
            <person name="Quandt C.A."/>
            <person name="Ciobanu D."/>
            <person name="Clum A."/>
            <person name="Salamov A."/>
            <person name="Andreopoulos B."/>
            <person name="Cheng J.F."/>
            <person name="Woyke T."/>
            <person name="Pelin A."/>
            <person name="Henrissat B."/>
            <person name="Reynolds N.K."/>
            <person name="Benny G.L."/>
            <person name="Smith M.E."/>
            <person name="James T.Y."/>
            <person name="Grigoriev I.V."/>
        </authorList>
    </citation>
    <scope>NUCLEOTIDE SEQUENCE [LARGE SCALE GENOMIC DNA]</scope>
</reference>
<dbReference type="Proteomes" id="UP000269721">
    <property type="component" value="Unassembled WGS sequence"/>
</dbReference>
<name>A0A4P9WAU4_9FUNG</name>
<evidence type="ECO:0000313" key="3">
    <source>
        <dbReference type="Proteomes" id="UP000269721"/>
    </source>
</evidence>
<evidence type="ECO:0000256" key="1">
    <source>
        <dbReference type="SAM" id="MobiDB-lite"/>
    </source>
</evidence>
<proteinExistence type="predicted"/>
<protein>
    <submittedName>
        <fullName evidence="2">Uncharacterized protein</fullName>
    </submittedName>
</protein>
<feature type="region of interest" description="Disordered" evidence="1">
    <location>
        <begin position="485"/>
        <end position="584"/>
    </location>
</feature>
<keyword evidence="3" id="KW-1185">Reference proteome</keyword>
<organism evidence="2 3">
    <name type="scientific">Blyttiomyces helicus</name>
    <dbReference type="NCBI Taxonomy" id="388810"/>
    <lineage>
        <taxon>Eukaryota</taxon>
        <taxon>Fungi</taxon>
        <taxon>Fungi incertae sedis</taxon>
        <taxon>Chytridiomycota</taxon>
        <taxon>Chytridiomycota incertae sedis</taxon>
        <taxon>Chytridiomycetes</taxon>
        <taxon>Chytridiomycetes incertae sedis</taxon>
        <taxon>Blyttiomyces</taxon>
    </lineage>
</organism>
<feature type="compositionally biased region" description="Low complexity" evidence="1">
    <location>
        <begin position="514"/>
        <end position="531"/>
    </location>
</feature>
<dbReference type="SUPFAM" id="SSF51161">
    <property type="entry name" value="Trimeric LpxA-like enzymes"/>
    <property type="match status" value="1"/>
</dbReference>
<dbReference type="AlphaFoldDB" id="A0A4P9WAU4"/>
<accession>A0A4P9WAU4</accession>
<gene>
    <name evidence="2" type="ORF">BDK51DRAFT_38819</name>
</gene>
<feature type="compositionally biased region" description="Polar residues" evidence="1">
    <location>
        <begin position="485"/>
        <end position="496"/>
    </location>
</feature>
<dbReference type="InterPro" id="IPR011004">
    <property type="entry name" value="Trimer_LpxA-like_sf"/>
</dbReference>
<dbReference type="EMBL" id="KZ997474">
    <property type="protein sequence ID" value="RKO87366.1"/>
    <property type="molecule type" value="Genomic_DNA"/>
</dbReference>
<evidence type="ECO:0000313" key="2">
    <source>
        <dbReference type="EMBL" id="RKO87366.1"/>
    </source>
</evidence>
<feature type="compositionally biased region" description="Pro residues" evidence="1">
    <location>
        <begin position="497"/>
        <end position="512"/>
    </location>
</feature>
<sequence length="584" mass="62609">MSGLVTTSTNMTPEDHPPDELVYQAVCHSYPKSQRKVEGTSWSDDPAPHALVGSHLLKVALEAIVRRSALPTAKSAHGHSTDGILVLAATKSISVEYFDEDDRLLAKQKYIALTGVPKWCHPPCQQNCVYLEPGDREKSGGDCSPFSISTDACRKSAHTDQERLRAGHRRRRGLALKHTGNSRRVSFFNGVENSTLSGSNVDVVLSYIYRSLHDFFPNSDSKHIKTADVKKNLRLYVQTLVTNLPRYNSCGGLNIPLDSLVPTFKWRIKYRNCSFPPIFYSLMAAIIMRMDAEEARHLTHGADEQLKALQDELKFDRRKLRFFYEHFEGNMASALAGYRYLYDSIGTLFCEYGVLIVKLSQYQRAELGNRIAAKEAETASQSAAGGKKNRAWGAGSARGAAMGRGAAVGHGAMVGRGAVIGPGAPVGRGAVMGGVAVTTIPGGNNRGYGAAVACEPATPPKVHYGVGTAAAVVALVSAVPLSLATPSSLATRNPSASPTPPVPESHLPPPVPFTASTTSTPRPTPPQASRTVKQKRNPSKKPSGPLSIGPASPASDDSGDFMLRDDLKTRGARGGAAKSTKRAV</sequence>